<dbReference type="AlphaFoldDB" id="A0A096BHL8"/>
<evidence type="ECO:0008006" key="4">
    <source>
        <dbReference type="Google" id="ProtNLM"/>
    </source>
</evidence>
<dbReference type="RefSeq" id="WP_035163635.1">
    <property type="nucleotide sequence ID" value="NZ_AZTB01000033.1"/>
</dbReference>
<evidence type="ECO:0000313" key="2">
    <source>
        <dbReference type="EMBL" id="KGG80258.1"/>
    </source>
</evidence>
<dbReference type="EMBL" id="AZTB01000033">
    <property type="protein sequence ID" value="KGG80258.1"/>
    <property type="molecule type" value="Genomic_DNA"/>
</dbReference>
<dbReference type="SUPFAM" id="SSF69318">
    <property type="entry name" value="Integrin alpha N-terminal domain"/>
    <property type="match status" value="1"/>
</dbReference>
<dbReference type="PROSITE" id="PS51257">
    <property type="entry name" value="PROKAR_LIPOPROTEIN"/>
    <property type="match status" value="1"/>
</dbReference>
<dbReference type="STRING" id="1156417.Y919_07375"/>
<feature type="signal peptide" evidence="1">
    <location>
        <begin position="1"/>
        <end position="23"/>
    </location>
</feature>
<feature type="chain" id="PRO_5039354434" description="Alpha integrin" evidence="1">
    <location>
        <begin position="24"/>
        <end position="451"/>
    </location>
</feature>
<organism evidence="2 3">
    <name type="scientific">Caloranaerobacter azorensis H53214</name>
    <dbReference type="NCBI Taxonomy" id="1156417"/>
    <lineage>
        <taxon>Bacteria</taxon>
        <taxon>Bacillati</taxon>
        <taxon>Bacillota</taxon>
        <taxon>Tissierellia</taxon>
        <taxon>Tissierellales</taxon>
        <taxon>Thermohalobacteraceae</taxon>
        <taxon>Caloranaerobacter</taxon>
    </lineage>
</organism>
<name>A0A096BHL8_9FIRM</name>
<evidence type="ECO:0000313" key="3">
    <source>
        <dbReference type="Proteomes" id="UP000029622"/>
    </source>
</evidence>
<sequence>MKKKLVKLMLVTSLIGASLFTGCRLNDAENLMEPPRLSISQEEVKTLVKDVLDSNAKLVSPRKGENNSAIQFVDLDNDKKDEAIVLYMLKNDKYPLRGLILKQQGDKWKIDEGIKGIGYNFDNILFKDITGDGKLEIVVSWNIGEEGINKGLSVYKYEDGKSVELFNDSYEAFAVDDLDNDKKSEIFLVKLNKDEIKAKGELYKYVDKEIKLVDKVKMDGAIGSHYSTKVGMASKDKKGIFLEATLGAHSSITELIVMENGKLKNVFYNEDIEGVDKTFRSYGAISEDIDNDGIIEIPLLRAPITYEDASMAEIPWITSWYKWDGKDGLEFSGEGYFDILGGYYFKFPEKWNERITLDHKYPDENNGRDELIFSYVDNKNKKHRLFTIAVFDKKDWEKSSQKDGYVKFFEDTNKVYTVSIENNLTDAHAKEMSLSLEQIKDNFRIYKFNFQ</sequence>
<proteinExistence type="predicted"/>
<reference evidence="2 3" key="1">
    <citation type="submission" date="2013-12" db="EMBL/GenBank/DDBJ databases">
        <title>Draft genome sequence of Caloranaerobacter sp. H53214.</title>
        <authorList>
            <person name="Jiang L.J."/>
            <person name="Shao Z.Z."/>
            <person name="Long M.N."/>
        </authorList>
    </citation>
    <scope>NUCLEOTIDE SEQUENCE [LARGE SCALE GENOMIC DNA]</scope>
    <source>
        <strain evidence="2 3">H53214</strain>
    </source>
</reference>
<dbReference type="Proteomes" id="UP000029622">
    <property type="component" value="Unassembled WGS sequence"/>
</dbReference>
<evidence type="ECO:0000256" key="1">
    <source>
        <dbReference type="SAM" id="SignalP"/>
    </source>
</evidence>
<accession>A0A096BHL8</accession>
<protein>
    <recommendedName>
        <fullName evidence="4">Alpha integrin</fullName>
    </recommendedName>
</protein>
<dbReference type="InterPro" id="IPR028994">
    <property type="entry name" value="Integrin_alpha_N"/>
</dbReference>
<gene>
    <name evidence="2" type="ORF">Y919_07375</name>
</gene>
<comment type="caution">
    <text evidence="2">The sequence shown here is derived from an EMBL/GenBank/DDBJ whole genome shotgun (WGS) entry which is preliminary data.</text>
</comment>
<keyword evidence="1" id="KW-0732">Signal</keyword>